<proteinExistence type="predicted"/>
<reference evidence="8" key="1">
    <citation type="submission" date="2021-02" db="EMBL/GenBank/DDBJ databases">
        <authorList>
            <person name="Nowell W R."/>
        </authorList>
    </citation>
    <scope>NUCLEOTIDE SEQUENCE</scope>
</reference>
<evidence type="ECO:0000256" key="6">
    <source>
        <dbReference type="SAM" id="Phobius"/>
    </source>
</evidence>
<evidence type="ECO:0000259" key="7">
    <source>
        <dbReference type="PROSITE" id="PS50929"/>
    </source>
</evidence>
<evidence type="ECO:0000256" key="5">
    <source>
        <dbReference type="SAM" id="MobiDB-lite"/>
    </source>
</evidence>
<organism evidence="8 9">
    <name type="scientific">Rotaria magnacalcarata</name>
    <dbReference type="NCBI Taxonomy" id="392030"/>
    <lineage>
        <taxon>Eukaryota</taxon>
        <taxon>Metazoa</taxon>
        <taxon>Spiralia</taxon>
        <taxon>Gnathifera</taxon>
        <taxon>Rotifera</taxon>
        <taxon>Eurotatoria</taxon>
        <taxon>Bdelloidea</taxon>
        <taxon>Philodinida</taxon>
        <taxon>Philodinidae</taxon>
        <taxon>Rotaria</taxon>
    </lineage>
</organism>
<feature type="transmembrane region" description="Helical" evidence="6">
    <location>
        <begin position="161"/>
        <end position="184"/>
    </location>
</feature>
<evidence type="ECO:0000313" key="9">
    <source>
        <dbReference type="Proteomes" id="UP000681720"/>
    </source>
</evidence>
<dbReference type="InterPro" id="IPR036640">
    <property type="entry name" value="ABC1_TM_sf"/>
</dbReference>
<feature type="non-terminal residue" evidence="8">
    <location>
        <position position="1"/>
    </location>
</feature>
<dbReference type="PANTHER" id="PTHR24222">
    <property type="entry name" value="ABC TRANSPORTER B FAMILY"/>
    <property type="match status" value="1"/>
</dbReference>
<dbReference type="GO" id="GO:0140359">
    <property type="term" value="F:ABC-type transporter activity"/>
    <property type="evidence" value="ECO:0007669"/>
    <property type="project" value="InterPro"/>
</dbReference>
<evidence type="ECO:0000313" key="8">
    <source>
        <dbReference type="EMBL" id="CAF4953997.1"/>
    </source>
</evidence>
<evidence type="ECO:0000256" key="3">
    <source>
        <dbReference type="ARBA" id="ARBA00022989"/>
    </source>
</evidence>
<dbReference type="CDD" id="cd18577">
    <property type="entry name" value="ABC_6TM_Pgp_ABCB1_D1_like"/>
    <property type="match status" value="1"/>
</dbReference>
<feature type="transmembrane region" description="Helical" evidence="6">
    <location>
        <begin position="259"/>
        <end position="280"/>
    </location>
</feature>
<dbReference type="EMBL" id="CAJOBJ010191203">
    <property type="protein sequence ID" value="CAF4953997.1"/>
    <property type="molecule type" value="Genomic_DNA"/>
</dbReference>
<dbReference type="AlphaFoldDB" id="A0A8S3CVE5"/>
<accession>A0A8S3CVE5</accession>
<comment type="caution">
    <text evidence="8">The sequence shown here is derived from an EMBL/GenBank/DDBJ whole genome shotgun (WGS) entry which is preliminary data.</text>
</comment>
<dbReference type="PANTHER" id="PTHR24222:SF76">
    <property type="entry name" value="MYCOBACTIN IMPORT ATP-BINDING_PERMEASE PROTEIN IRTB"/>
    <property type="match status" value="1"/>
</dbReference>
<evidence type="ECO:0000256" key="1">
    <source>
        <dbReference type="ARBA" id="ARBA00004141"/>
    </source>
</evidence>
<dbReference type="PROSITE" id="PS50929">
    <property type="entry name" value="ABC_TM1F"/>
    <property type="match status" value="1"/>
</dbReference>
<keyword evidence="3 6" id="KW-1133">Transmembrane helix</keyword>
<dbReference type="Gene3D" id="1.20.1560.10">
    <property type="entry name" value="ABC transporter type 1, transmembrane domain"/>
    <property type="match status" value="1"/>
</dbReference>
<dbReference type="Pfam" id="PF00664">
    <property type="entry name" value="ABC_membrane"/>
    <property type="match status" value="1"/>
</dbReference>
<dbReference type="GO" id="GO:0005524">
    <property type="term" value="F:ATP binding"/>
    <property type="evidence" value="ECO:0007669"/>
    <property type="project" value="InterPro"/>
</dbReference>
<feature type="region of interest" description="Disordered" evidence="5">
    <location>
        <begin position="28"/>
        <end position="47"/>
    </location>
</feature>
<keyword evidence="4 6" id="KW-0472">Membrane</keyword>
<name>A0A8S3CVE5_9BILA</name>
<feature type="transmembrane region" description="Helical" evidence="6">
    <location>
        <begin position="74"/>
        <end position="102"/>
    </location>
</feature>
<gene>
    <name evidence="8" type="ORF">GIL414_LOCUS54479</name>
</gene>
<feature type="transmembrane region" description="Helical" evidence="6">
    <location>
        <begin position="234"/>
        <end position="253"/>
    </location>
</feature>
<dbReference type="SUPFAM" id="SSF90123">
    <property type="entry name" value="ABC transporter transmembrane region"/>
    <property type="match status" value="1"/>
</dbReference>
<protein>
    <recommendedName>
        <fullName evidence="7">ABC transmembrane type-1 domain-containing protein</fullName>
    </recommendedName>
</protein>
<sequence>MTDNRVVKIPGDHRNIVDLHQDQIIDENATSSKEKGNSNEFDSLEELPGKKKDKKSVEAVGFRSLFRYAARIDIIYMLIGTIGGLCNGVLLPLMVLVFGGLLNSFTSRSTDLCTLNYTAISIQSCPAGYQLTASNFLSSLSICNLNITLDFQNQIKQQTNYLVILGCVSIVMGYLQVAFWSIAAEKQTKTIRKKLFQSILRKDMVYFDLHKAGELNTKLTDDVNKIHDGIGDKLGATAQFLSAFITGFCLGFAKGWKLTLVILSISPLLFTSAVLFSRLASSLTAMELKAYGKAGAIAEEVLSSIRTVFAYNGQIREQK</sequence>
<keyword evidence="2 6" id="KW-0812">Transmembrane</keyword>
<dbReference type="Proteomes" id="UP000681720">
    <property type="component" value="Unassembled WGS sequence"/>
</dbReference>
<evidence type="ECO:0000256" key="2">
    <source>
        <dbReference type="ARBA" id="ARBA00022692"/>
    </source>
</evidence>
<evidence type="ECO:0000256" key="4">
    <source>
        <dbReference type="ARBA" id="ARBA00023136"/>
    </source>
</evidence>
<dbReference type="InterPro" id="IPR039421">
    <property type="entry name" value="Type_1_exporter"/>
</dbReference>
<dbReference type="GO" id="GO:0005886">
    <property type="term" value="C:plasma membrane"/>
    <property type="evidence" value="ECO:0007669"/>
    <property type="project" value="TreeGrafter"/>
</dbReference>
<comment type="subcellular location">
    <subcellularLocation>
        <location evidence="1">Membrane</location>
        <topology evidence="1">Multi-pass membrane protein</topology>
    </subcellularLocation>
</comment>
<feature type="domain" description="ABC transmembrane type-1" evidence="7">
    <location>
        <begin position="78"/>
        <end position="319"/>
    </location>
</feature>
<dbReference type="InterPro" id="IPR011527">
    <property type="entry name" value="ABC1_TM_dom"/>
</dbReference>